<evidence type="ECO:0000256" key="4">
    <source>
        <dbReference type="ARBA" id="ARBA00022763"/>
    </source>
</evidence>
<dbReference type="GO" id="GO:0042276">
    <property type="term" value="P:error-prone translesion synthesis"/>
    <property type="evidence" value="ECO:0007669"/>
    <property type="project" value="TreeGrafter"/>
</dbReference>
<keyword evidence="6" id="KW-0479">Metal-binding</keyword>
<comment type="cofactor">
    <cofactor evidence="6">
        <name>Mg(2+)</name>
        <dbReference type="ChEBI" id="CHEBI:18420"/>
    </cofactor>
    <text evidence="6">Binds 2 magnesium ions per subunit.</text>
</comment>
<dbReference type="InterPro" id="IPR024728">
    <property type="entry name" value="PolY_HhH_motif"/>
</dbReference>
<dbReference type="AlphaFoldDB" id="R6KGT6"/>
<evidence type="ECO:0000259" key="7">
    <source>
        <dbReference type="PROSITE" id="PS50173"/>
    </source>
</evidence>
<dbReference type="GO" id="GO:0006281">
    <property type="term" value="P:DNA repair"/>
    <property type="evidence" value="ECO:0007669"/>
    <property type="project" value="UniProtKB-UniRule"/>
</dbReference>
<comment type="similarity">
    <text evidence="1 6">Belongs to the DNA polymerase type-Y family.</text>
</comment>
<feature type="binding site" evidence="6">
    <location>
        <position position="112"/>
    </location>
    <ligand>
        <name>Mg(2+)</name>
        <dbReference type="ChEBI" id="CHEBI:18420"/>
    </ligand>
</feature>
<accession>R6KGT6</accession>
<keyword evidence="5 6" id="KW-0239">DNA-directed DNA polymerase</keyword>
<dbReference type="Pfam" id="PF00817">
    <property type="entry name" value="IMS"/>
    <property type="match status" value="1"/>
</dbReference>
<dbReference type="GO" id="GO:0006261">
    <property type="term" value="P:DNA-templated DNA replication"/>
    <property type="evidence" value="ECO:0007669"/>
    <property type="project" value="UniProtKB-UniRule"/>
</dbReference>
<dbReference type="GO" id="GO:0009432">
    <property type="term" value="P:SOS response"/>
    <property type="evidence" value="ECO:0007669"/>
    <property type="project" value="TreeGrafter"/>
</dbReference>
<dbReference type="Gene3D" id="3.30.1490.100">
    <property type="entry name" value="DNA polymerase, Y-family, little finger domain"/>
    <property type="match status" value="1"/>
</dbReference>
<dbReference type="CDD" id="cd03586">
    <property type="entry name" value="PolY_Pol_IV_kappa"/>
    <property type="match status" value="1"/>
</dbReference>
<dbReference type="Gene3D" id="3.40.1170.60">
    <property type="match status" value="1"/>
</dbReference>
<comment type="subcellular location">
    <subcellularLocation>
        <location evidence="6">Cytoplasm</location>
    </subcellularLocation>
</comment>
<dbReference type="Pfam" id="PF11799">
    <property type="entry name" value="IMS_C"/>
    <property type="match status" value="1"/>
</dbReference>
<evidence type="ECO:0000313" key="9">
    <source>
        <dbReference type="Proteomes" id="UP000018009"/>
    </source>
</evidence>
<evidence type="ECO:0000256" key="1">
    <source>
        <dbReference type="ARBA" id="ARBA00010945"/>
    </source>
</evidence>
<dbReference type="InterPro" id="IPR050116">
    <property type="entry name" value="DNA_polymerase-Y"/>
</dbReference>
<dbReference type="Proteomes" id="UP000018009">
    <property type="component" value="Unassembled WGS sequence"/>
</dbReference>
<dbReference type="PANTHER" id="PTHR11076:SF35">
    <property type="entry name" value="DNA REPAIR PROTEIN HOMOLOG YOBH"/>
    <property type="match status" value="1"/>
</dbReference>
<evidence type="ECO:0000256" key="2">
    <source>
        <dbReference type="ARBA" id="ARBA00022457"/>
    </source>
</evidence>
<dbReference type="GO" id="GO:0005829">
    <property type="term" value="C:cytosol"/>
    <property type="evidence" value="ECO:0007669"/>
    <property type="project" value="TreeGrafter"/>
</dbReference>
<keyword evidence="4 6" id="KW-0227">DNA damage</keyword>
<dbReference type="RefSeq" id="WP_022200386.1">
    <property type="nucleotide sequence ID" value="NZ_FR885864.1"/>
</dbReference>
<feature type="site" description="Substrate discrimination" evidence="6">
    <location>
        <position position="14"/>
    </location>
</feature>
<comment type="function">
    <text evidence="6">Poorly processive, error-prone DNA polymerase involved in untargeted mutagenesis. Copies undamaged DNA at stalled replication forks, which arise in vivo from mismatched or misaligned primer ends. These misaligned primers can be extended by PolIV. Exhibits no 3'-5' exonuclease (proofreading) activity. May be involved in translesional synthesis, in conjunction with the beta clamp from PolIII.</text>
</comment>
<dbReference type="GO" id="GO:0000287">
    <property type="term" value="F:magnesium ion binding"/>
    <property type="evidence" value="ECO:0007669"/>
    <property type="project" value="UniProtKB-UniRule"/>
</dbReference>
<gene>
    <name evidence="6" type="primary">dinB</name>
    <name evidence="8" type="ORF">BN486_00165</name>
</gene>
<dbReference type="InterPro" id="IPR036775">
    <property type="entry name" value="DNA_pol_Y-fam_lit_finger_sf"/>
</dbReference>
<keyword evidence="6" id="KW-0238">DNA-binding</keyword>
<dbReference type="EMBL" id="CBDY010000057">
    <property type="protein sequence ID" value="CDB61407.1"/>
    <property type="molecule type" value="Genomic_DNA"/>
</dbReference>
<dbReference type="InterPro" id="IPR022880">
    <property type="entry name" value="DNApol_IV"/>
</dbReference>
<dbReference type="PANTHER" id="PTHR11076">
    <property type="entry name" value="DNA REPAIR POLYMERASE UMUC / TRANSFERASE FAMILY MEMBER"/>
    <property type="match status" value="1"/>
</dbReference>
<comment type="caution">
    <text evidence="8">The sequence shown here is derived from an EMBL/GenBank/DDBJ whole genome shotgun (WGS) entry which is preliminary data.</text>
</comment>
<keyword evidence="6" id="KW-0808">Transferase</keyword>
<dbReference type="Gene3D" id="1.10.150.20">
    <property type="entry name" value="5' to 3' exonuclease, C-terminal subdomain"/>
    <property type="match status" value="1"/>
</dbReference>
<organism evidence="8 9">
    <name type="scientific">[Clostridium] clostridioforme CAG:132</name>
    <dbReference type="NCBI Taxonomy" id="1263065"/>
    <lineage>
        <taxon>Bacteria</taxon>
        <taxon>Bacillati</taxon>
        <taxon>Bacillota</taxon>
        <taxon>Clostridia</taxon>
        <taxon>Lachnospirales</taxon>
        <taxon>Lachnospiraceae</taxon>
        <taxon>Enterocloster</taxon>
    </lineage>
</organism>
<keyword evidence="6" id="KW-0235">DNA replication</keyword>
<dbReference type="InterPro" id="IPR001126">
    <property type="entry name" value="UmuC"/>
</dbReference>
<protein>
    <recommendedName>
        <fullName evidence="6">DNA polymerase IV</fullName>
        <shortName evidence="6">Pol IV</shortName>
        <ecNumber evidence="6">2.7.7.7</ecNumber>
    </recommendedName>
</protein>
<dbReference type="Gene3D" id="3.30.70.270">
    <property type="match status" value="1"/>
</dbReference>
<feature type="active site" evidence="6">
    <location>
        <position position="113"/>
    </location>
</feature>
<evidence type="ECO:0000256" key="3">
    <source>
        <dbReference type="ARBA" id="ARBA00022695"/>
    </source>
</evidence>
<name>R6KGT6_9FIRM</name>
<dbReference type="GO" id="GO:0003887">
    <property type="term" value="F:DNA-directed DNA polymerase activity"/>
    <property type="evidence" value="ECO:0007669"/>
    <property type="project" value="UniProtKB-UniRule"/>
</dbReference>
<keyword evidence="3 6" id="KW-0548">Nucleotidyltransferase</keyword>
<keyword evidence="6" id="KW-0234">DNA repair</keyword>
<sequence length="426" mass="48466">MERVIFHIDVNSAFLSWEATYRVHHLGAKLDLRDIPSVVGGDQEKRHGIILAKSIPAKKYKIQTGEPVIDAKRKCPELVVVPPNYNLYQRSSKALLSILRRYTDKIEQYSIDEAFMDMTGTEELFGRPEEVANEIRETVYRELGFTVNIGVSYNKILAKMASDFQKPNRVHTLWPDEIPIKMWPLPVRDLFFVGRATENKLLNLGIRTIGEIATFDPYILKSHMHKHGVTIWKFAHGIDVSEVIDTPPPNKGYGNSTTIAFDVTDTKTAKLVLLSLAETVSARLRADGVKIGVVSISIRDCNLQFYGHQITLDISTDLTTEIYDAACRCFDELWNGIPIRHLGVHTEHVDGSECRQMSLFDGMDYEKQKRAEMAVDALRKRFGIDSIKRASFIESPNRDKENLIDHMSGGISREKRTVDYEKEIII</sequence>
<evidence type="ECO:0000256" key="5">
    <source>
        <dbReference type="ARBA" id="ARBA00022932"/>
    </source>
</evidence>
<reference evidence="8" key="1">
    <citation type="submission" date="2012-11" db="EMBL/GenBank/DDBJ databases">
        <title>Dependencies among metagenomic species, viruses, plasmids and units of genetic variation.</title>
        <authorList>
            <person name="Nielsen H.B."/>
            <person name="Almeida M."/>
            <person name="Juncker A.S."/>
            <person name="Rasmussen S."/>
            <person name="Li J."/>
            <person name="Sunagawa S."/>
            <person name="Plichta D."/>
            <person name="Gautier L."/>
            <person name="Le Chatelier E."/>
            <person name="Peletier E."/>
            <person name="Bonde I."/>
            <person name="Nielsen T."/>
            <person name="Manichanh C."/>
            <person name="Arumugam M."/>
            <person name="Batto J."/>
            <person name="Santos M.B.Q.D."/>
            <person name="Blom N."/>
            <person name="Borruel N."/>
            <person name="Burgdorf K.S."/>
            <person name="Boumezbeur F."/>
            <person name="Casellas F."/>
            <person name="Dore J."/>
            <person name="Guarner F."/>
            <person name="Hansen T."/>
            <person name="Hildebrand F."/>
            <person name="Kaas R.S."/>
            <person name="Kennedy S."/>
            <person name="Kristiansen K."/>
            <person name="Kultima J.R."/>
            <person name="Leonard P."/>
            <person name="Levenez F."/>
            <person name="Lund O."/>
            <person name="Moumen B."/>
            <person name="Le Paslier D."/>
            <person name="Pons N."/>
            <person name="Pedersen O."/>
            <person name="Prifti E."/>
            <person name="Qin J."/>
            <person name="Raes J."/>
            <person name="Tap J."/>
            <person name="Tims S."/>
            <person name="Ussery D.W."/>
            <person name="Yamada T."/>
            <person name="MetaHit consortium"/>
            <person name="Renault P."/>
            <person name="Sicheritz-Ponten T."/>
            <person name="Bork P."/>
            <person name="Wang J."/>
            <person name="Brunak S."/>
            <person name="Ehrlich S.D."/>
        </authorList>
    </citation>
    <scope>NUCLEOTIDE SEQUENCE [LARGE SCALE GENOMIC DNA]</scope>
</reference>
<dbReference type="GO" id="GO:0003684">
    <property type="term" value="F:damaged DNA binding"/>
    <property type="evidence" value="ECO:0007669"/>
    <property type="project" value="InterPro"/>
</dbReference>
<keyword evidence="6" id="KW-0963">Cytoplasm</keyword>
<dbReference type="SUPFAM" id="SSF56672">
    <property type="entry name" value="DNA/RNA polymerases"/>
    <property type="match status" value="1"/>
</dbReference>
<comment type="subunit">
    <text evidence="6">Monomer.</text>
</comment>
<dbReference type="SUPFAM" id="SSF100879">
    <property type="entry name" value="Lesion bypass DNA polymerase (Y-family), little finger domain"/>
    <property type="match status" value="1"/>
</dbReference>
<keyword evidence="6" id="KW-0460">Magnesium</keyword>
<keyword evidence="2 6" id="KW-0515">Mutator protein</keyword>
<dbReference type="EC" id="2.7.7.7" evidence="6"/>
<dbReference type="PROSITE" id="PS50173">
    <property type="entry name" value="UMUC"/>
    <property type="match status" value="1"/>
</dbReference>
<evidence type="ECO:0000313" key="8">
    <source>
        <dbReference type="EMBL" id="CDB61407.1"/>
    </source>
</evidence>
<dbReference type="InterPro" id="IPR017961">
    <property type="entry name" value="DNA_pol_Y-fam_little_finger"/>
</dbReference>
<proteinExistence type="inferred from homology"/>
<feature type="binding site" evidence="6">
    <location>
        <position position="9"/>
    </location>
    <ligand>
        <name>Mg(2+)</name>
        <dbReference type="ChEBI" id="CHEBI:18420"/>
    </ligand>
</feature>
<feature type="domain" description="UmuC" evidence="7">
    <location>
        <begin position="5"/>
        <end position="194"/>
    </location>
</feature>
<dbReference type="Pfam" id="PF11798">
    <property type="entry name" value="IMS_HHH"/>
    <property type="match status" value="1"/>
</dbReference>
<dbReference type="InterPro" id="IPR043502">
    <property type="entry name" value="DNA/RNA_pol_sf"/>
</dbReference>
<dbReference type="HAMAP" id="MF_01113">
    <property type="entry name" value="DNApol_IV"/>
    <property type="match status" value="1"/>
</dbReference>
<evidence type="ECO:0000256" key="6">
    <source>
        <dbReference type="HAMAP-Rule" id="MF_01113"/>
    </source>
</evidence>
<comment type="catalytic activity">
    <reaction evidence="6">
        <text>DNA(n) + a 2'-deoxyribonucleoside 5'-triphosphate = DNA(n+1) + diphosphate</text>
        <dbReference type="Rhea" id="RHEA:22508"/>
        <dbReference type="Rhea" id="RHEA-COMP:17339"/>
        <dbReference type="Rhea" id="RHEA-COMP:17340"/>
        <dbReference type="ChEBI" id="CHEBI:33019"/>
        <dbReference type="ChEBI" id="CHEBI:61560"/>
        <dbReference type="ChEBI" id="CHEBI:173112"/>
        <dbReference type="EC" id="2.7.7.7"/>
    </reaction>
</comment>
<dbReference type="InterPro" id="IPR043128">
    <property type="entry name" value="Rev_trsase/Diguanyl_cyclase"/>
</dbReference>